<dbReference type="Gene3D" id="3.10.450.580">
    <property type="entry name" value="Mediator complex, subunit Med6"/>
    <property type="match status" value="1"/>
</dbReference>
<proteinExistence type="inferred from homology"/>
<dbReference type="Proteomes" id="UP000290189">
    <property type="component" value="Unassembled WGS sequence"/>
</dbReference>
<dbReference type="EMBL" id="OVEO01000005">
    <property type="protein sequence ID" value="SPQ96432.1"/>
    <property type="molecule type" value="Genomic_DNA"/>
</dbReference>
<keyword evidence="3 6" id="KW-0805">Transcription regulation</keyword>
<keyword evidence="4 6" id="KW-0804">Transcription</keyword>
<dbReference type="GO" id="GO:0003712">
    <property type="term" value="F:transcription coregulator activity"/>
    <property type="evidence" value="ECO:0007669"/>
    <property type="project" value="InterPro"/>
</dbReference>
<dbReference type="GO" id="GO:0016592">
    <property type="term" value="C:mediator complex"/>
    <property type="evidence" value="ECO:0007669"/>
    <property type="project" value="InterPro"/>
</dbReference>
<evidence type="ECO:0000256" key="3">
    <source>
        <dbReference type="ARBA" id="ARBA00023015"/>
    </source>
</evidence>
<dbReference type="Pfam" id="PF04934">
    <property type="entry name" value="Med6"/>
    <property type="match status" value="1"/>
</dbReference>
<dbReference type="PANTHER" id="PTHR13104">
    <property type="entry name" value="MED-6-RELATED"/>
    <property type="match status" value="1"/>
</dbReference>
<sequence>MATGGGLDTWTSWRFLAWLQAWPLNRSTLLDYFKQSCFYDPSCNNELISLQRTLDPSYIKTMTGVEYEVDNSSPMASKTPAYFLIRKQERHSETSVTVLALYYVVGTGPQWGTVYQMPTIYSVLACNFASTSFYVSEALLQLSSHLQYTPLTQYSFDWESTDKPTIPDRPTSTKYASAVDAVLRKKYTEEEDARRANARR</sequence>
<dbReference type="InterPro" id="IPR038566">
    <property type="entry name" value="Mediator_Med6_sf"/>
</dbReference>
<comment type="subunit">
    <text evidence="6">Component of the Mediator complex.</text>
</comment>
<protein>
    <recommendedName>
        <fullName evidence="6">Mediator of RNA polymerase II transcription subunit 6</fullName>
    </recommendedName>
    <alternativeName>
        <fullName evidence="6">Mediator complex subunit 6</fullName>
    </alternativeName>
</protein>
<evidence type="ECO:0000313" key="8">
    <source>
        <dbReference type="Proteomes" id="UP000290189"/>
    </source>
</evidence>
<evidence type="ECO:0000313" key="7">
    <source>
        <dbReference type="EMBL" id="SPQ96432.1"/>
    </source>
</evidence>
<geneLocation type="mitochondrion" evidence="7"/>
<evidence type="ECO:0000256" key="4">
    <source>
        <dbReference type="ARBA" id="ARBA00023163"/>
    </source>
</evidence>
<evidence type="ECO:0000256" key="6">
    <source>
        <dbReference type="RuleBase" id="RU364143"/>
    </source>
</evidence>
<name>A0A3P3Y8C5_PLABS</name>
<evidence type="ECO:0000256" key="2">
    <source>
        <dbReference type="ARBA" id="ARBA00007526"/>
    </source>
</evidence>
<dbReference type="AlphaFoldDB" id="A0A3P3Y8C5"/>
<gene>
    <name evidence="6" type="primary">MED6</name>
    <name evidence="7" type="ORF">PLBR_LOCUS3647</name>
</gene>
<evidence type="ECO:0000256" key="5">
    <source>
        <dbReference type="ARBA" id="ARBA00023242"/>
    </source>
</evidence>
<dbReference type="GO" id="GO:0006357">
    <property type="term" value="P:regulation of transcription by RNA polymerase II"/>
    <property type="evidence" value="ECO:0007669"/>
    <property type="project" value="InterPro"/>
</dbReference>
<comment type="function">
    <text evidence="6">Component of the Mediator complex, a coactivator involved in the regulated transcription of nearly all RNA polymerase II-dependent genes. Mediator functions as a bridge to convey information from gene-specific regulatory proteins to the basal RNA polymerase II transcription machinery. Mediator is recruited to promoters by direct interactions with regulatory proteins and serves as a scaffold for the assembly of a functional preinitiation complex with RNA polymerase II and the general transcription factors.</text>
</comment>
<accession>A0A3P3Y8C5</accession>
<keyword evidence="5 6" id="KW-0539">Nucleus</keyword>
<evidence type="ECO:0000256" key="1">
    <source>
        <dbReference type="ARBA" id="ARBA00004123"/>
    </source>
</evidence>
<organism evidence="7 8">
    <name type="scientific">Plasmodiophora brassicae</name>
    <name type="common">Clubroot disease agent</name>
    <dbReference type="NCBI Taxonomy" id="37360"/>
    <lineage>
        <taxon>Eukaryota</taxon>
        <taxon>Sar</taxon>
        <taxon>Rhizaria</taxon>
        <taxon>Endomyxa</taxon>
        <taxon>Phytomyxea</taxon>
        <taxon>Plasmodiophorida</taxon>
        <taxon>Plasmodiophoridae</taxon>
        <taxon>Plasmodiophora</taxon>
    </lineage>
</organism>
<dbReference type="InterPro" id="IPR007018">
    <property type="entry name" value="Mediator_Med6"/>
</dbReference>
<keyword evidence="7" id="KW-0496">Mitochondrion</keyword>
<keyword evidence="6" id="KW-0010">Activator</keyword>
<reference evidence="7 8" key="1">
    <citation type="submission" date="2018-03" db="EMBL/GenBank/DDBJ databases">
        <authorList>
            <person name="Fogelqvist J."/>
        </authorList>
    </citation>
    <scope>NUCLEOTIDE SEQUENCE [LARGE SCALE GENOMIC DNA]</scope>
</reference>
<comment type="subcellular location">
    <subcellularLocation>
        <location evidence="1 6">Nucleus</location>
    </subcellularLocation>
</comment>
<comment type="similarity">
    <text evidence="2 6">Belongs to the Mediator complex subunit 6 family.</text>
</comment>